<evidence type="ECO:0000256" key="1">
    <source>
        <dbReference type="SAM" id="MobiDB-lite"/>
    </source>
</evidence>
<proteinExistence type="predicted"/>
<gene>
    <name evidence="2" type="ORF">EEDITHA_LOCUS10507</name>
</gene>
<feature type="region of interest" description="Disordered" evidence="1">
    <location>
        <begin position="71"/>
        <end position="109"/>
    </location>
</feature>
<dbReference type="EMBL" id="CAKOGL010000015">
    <property type="protein sequence ID" value="CAH2095003.1"/>
    <property type="molecule type" value="Genomic_DNA"/>
</dbReference>
<organism evidence="2 3">
    <name type="scientific">Euphydryas editha</name>
    <name type="common">Edith's checkerspot</name>
    <dbReference type="NCBI Taxonomy" id="104508"/>
    <lineage>
        <taxon>Eukaryota</taxon>
        <taxon>Metazoa</taxon>
        <taxon>Ecdysozoa</taxon>
        <taxon>Arthropoda</taxon>
        <taxon>Hexapoda</taxon>
        <taxon>Insecta</taxon>
        <taxon>Pterygota</taxon>
        <taxon>Neoptera</taxon>
        <taxon>Endopterygota</taxon>
        <taxon>Lepidoptera</taxon>
        <taxon>Glossata</taxon>
        <taxon>Ditrysia</taxon>
        <taxon>Papilionoidea</taxon>
        <taxon>Nymphalidae</taxon>
        <taxon>Nymphalinae</taxon>
        <taxon>Euphydryas</taxon>
    </lineage>
</organism>
<protein>
    <submittedName>
        <fullName evidence="2">Uncharacterized protein</fullName>
    </submittedName>
</protein>
<reference evidence="2" key="1">
    <citation type="submission" date="2022-03" db="EMBL/GenBank/DDBJ databases">
        <authorList>
            <person name="Tunstrom K."/>
        </authorList>
    </citation>
    <scope>NUCLEOTIDE SEQUENCE</scope>
</reference>
<comment type="caution">
    <text evidence="2">The sequence shown here is derived from an EMBL/GenBank/DDBJ whole genome shotgun (WGS) entry which is preliminary data.</text>
</comment>
<accession>A0AAU9U762</accession>
<sequence length="272" mass="30837">MSEQDAVECKLDTSTGSGEMQTVVSSYAASNLIRQTDRLIDVHGYTDASYTEYQYGEEVDRLSPEVQDEKINVDDEDKDEELVIADDDVSERNDSTEQTNDADSVHKDTHNVSDNIEKEDNVELSWHPHVYGKPPKKPTPHTIEYILGLSKEGDSTKEEPKRSTVSQLMNVKRNFDSKKNFSFQEKSTQVQRDLTDRKFNISVHKNKLQEQLLQRGVRTSDSGFESVFAFKSDDQPLNLSVPKSKDSPVWSGADEDKLGKGKLVEIIKQPYT</sequence>
<keyword evidence="3" id="KW-1185">Reference proteome</keyword>
<feature type="compositionally biased region" description="Acidic residues" evidence="1">
    <location>
        <begin position="74"/>
        <end position="89"/>
    </location>
</feature>
<evidence type="ECO:0000313" key="3">
    <source>
        <dbReference type="Proteomes" id="UP001153954"/>
    </source>
</evidence>
<name>A0AAU9U762_EUPED</name>
<dbReference type="Proteomes" id="UP001153954">
    <property type="component" value="Unassembled WGS sequence"/>
</dbReference>
<evidence type="ECO:0000313" key="2">
    <source>
        <dbReference type="EMBL" id="CAH2095003.1"/>
    </source>
</evidence>
<dbReference type="AlphaFoldDB" id="A0AAU9U762"/>